<accession>A0A1T4YWH7</accession>
<evidence type="ECO:0000256" key="2">
    <source>
        <dbReference type="ARBA" id="ARBA00023002"/>
    </source>
</evidence>
<gene>
    <name evidence="3" type="ORF">SAMN06295964_1224</name>
</gene>
<dbReference type="Pfam" id="PF00106">
    <property type="entry name" value="adh_short"/>
    <property type="match status" value="1"/>
</dbReference>
<evidence type="ECO:0000256" key="1">
    <source>
        <dbReference type="ARBA" id="ARBA00006484"/>
    </source>
</evidence>
<dbReference type="STRING" id="1736691.SAMN06295964_1224"/>
<dbReference type="SUPFAM" id="SSF51735">
    <property type="entry name" value="NAD(P)-binding Rossmann-fold domains"/>
    <property type="match status" value="1"/>
</dbReference>
<dbReference type="RefSeq" id="WP_078699326.1">
    <property type="nucleotide sequence ID" value="NZ_LT796768.1"/>
</dbReference>
<dbReference type="OrthoDB" id="9785826at2"/>
<sequence>MDNRVLAILGASGDVGGGIVRSAVERGWSVTAVGRSAERLQPLVDEHGTQVRLVVGDVGTDASAAELARALGPLDAAVVTVSPRYETREVLEWPVEEFNAFVAGNVGAHLAAARHVMPLVRDGGDFLGIGGGMADVVIPRFIPLATAQAAQRQLYRGLIREGRGAARVRIRELLVASFVAGVSNRAQMRPEWITDDEIGEHVLGLLEQPAGQDDPDEAISVLRSPREHLLQR</sequence>
<protein>
    <submittedName>
        <fullName evidence="3">Enoyl-(Acyl carrier protein) reductase</fullName>
    </submittedName>
</protein>
<evidence type="ECO:0000313" key="4">
    <source>
        <dbReference type="Proteomes" id="UP000191040"/>
    </source>
</evidence>
<proteinExistence type="inferred from homology"/>
<dbReference type="AlphaFoldDB" id="A0A1T4YWH7"/>
<dbReference type="GO" id="GO:0016491">
    <property type="term" value="F:oxidoreductase activity"/>
    <property type="evidence" value="ECO:0007669"/>
    <property type="project" value="UniProtKB-KW"/>
</dbReference>
<dbReference type="PANTHER" id="PTHR43669">
    <property type="entry name" value="5-KETO-D-GLUCONATE 5-REDUCTASE"/>
    <property type="match status" value="1"/>
</dbReference>
<dbReference type="PANTHER" id="PTHR43669:SF3">
    <property type="entry name" value="ALCOHOL DEHYDROGENASE, PUTATIVE (AFU_ORTHOLOGUE AFUA_3G03445)-RELATED"/>
    <property type="match status" value="1"/>
</dbReference>
<dbReference type="InterPro" id="IPR002347">
    <property type="entry name" value="SDR_fam"/>
</dbReference>
<dbReference type="Proteomes" id="UP000191040">
    <property type="component" value="Chromosome I"/>
</dbReference>
<comment type="similarity">
    <text evidence="1">Belongs to the short-chain dehydrogenases/reductases (SDR) family.</text>
</comment>
<dbReference type="InterPro" id="IPR036291">
    <property type="entry name" value="NAD(P)-bd_dom_sf"/>
</dbReference>
<reference evidence="4" key="1">
    <citation type="submission" date="2017-02" db="EMBL/GenBank/DDBJ databases">
        <authorList>
            <person name="Varghese N."/>
            <person name="Submissions S."/>
        </authorList>
    </citation>
    <scope>NUCLEOTIDE SEQUENCE [LARGE SCALE GENOMIC DNA]</scope>
    <source>
        <strain evidence="4">9H-4</strain>
    </source>
</reference>
<keyword evidence="2" id="KW-0560">Oxidoreductase</keyword>
<keyword evidence="4" id="KW-1185">Reference proteome</keyword>
<evidence type="ECO:0000313" key="3">
    <source>
        <dbReference type="EMBL" id="SKB06197.1"/>
    </source>
</evidence>
<dbReference type="EMBL" id="LT796768">
    <property type="protein sequence ID" value="SKB06197.1"/>
    <property type="molecule type" value="Genomic_DNA"/>
</dbReference>
<name>A0A1T4YWH7_9ACTN</name>
<organism evidence="3 4">
    <name type="scientific">Aeromicrobium choanae</name>
    <dbReference type="NCBI Taxonomy" id="1736691"/>
    <lineage>
        <taxon>Bacteria</taxon>
        <taxon>Bacillati</taxon>
        <taxon>Actinomycetota</taxon>
        <taxon>Actinomycetes</taxon>
        <taxon>Propionibacteriales</taxon>
        <taxon>Nocardioidaceae</taxon>
        <taxon>Aeromicrobium</taxon>
    </lineage>
</organism>
<dbReference type="Gene3D" id="3.40.50.720">
    <property type="entry name" value="NAD(P)-binding Rossmann-like Domain"/>
    <property type="match status" value="1"/>
</dbReference>